<evidence type="ECO:0000256" key="1">
    <source>
        <dbReference type="ARBA" id="ARBA00005184"/>
    </source>
</evidence>
<proteinExistence type="predicted"/>
<dbReference type="GO" id="GO:0030599">
    <property type="term" value="F:pectinesterase activity"/>
    <property type="evidence" value="ECO:0007669"/>
    <property type="project" value="InterPro"/>
</dbReference>
<evidence type="ECO:0000256" key="2">
    <source>
        <dbReference type="ARBA" id="ARBA00022801"/>
    </source>
</evidence>
<dbReference type="GO" id="GO:0045490">
    <property type="term" value="P:pectin catabolic process"/>
    <property type="evidence" value="ECO:0007669"/>
    <property type="project" value="UniProtKB-UniPathway"/>
</dbReference>
<dbReference type="EMBL" id="VAHF01000003">
    <property type="protein sequence ID" value="TXG65298.1"/>
    <property type="molecule type" value="Genomic_DNA"/>
</dbReference>
<dbReference type="Pfam" id="PF01095">
    <property type="entry name" value="Pectinesterase"/>
    <property type="match status" value="1"/>
</dbReference>
<dbReference type="InterPro" id="IPR000070">
    <property type="entry name" value="Pectinesterase_cat"/>
</dbReference>
<evidence type="ECO:0000259" key="4">
    <source>
        <dbReference type="Pfam" id="PF01095"/>
    </source>
</evidence>
<dbReference type="OrthoDB" id="1936831at2759"/>
<evidence type="ECO:0000256" key="3">
    <source>
        <dbReference type="ARBA" id="ARBA00023085"/>
    </source>
</evidence>
<dbReference type="GO" id="GO:0042545">
    <property type="term" value="P:cell wall modification"/>
    <property type="evidence" value="ECO:0007669"/>
    <property type="project" value="InterPro"/>
</dbReference>
<dbReference type="AlphaFoldDB" id="A0A5C7I8A6"/>
<dbReference type="UniPathway" id="UPA00545">
    <property type="reaction ID" value="UER00823"/>
</dbReference>
<dbReference type="PANTHER" id="PTHR31707">
    <property type="entry name" value="PECTINESTERASE"/>
    <property type="match status" value="1"/>
</dbReference>
<evidence type="ECO:0000313" key="6">
    <source>
        <dbReference type="Proteomes" id="UP000323000"/>
    </source>
</evidence>
<keyword evidence="6" id="KW-1185">Reference proteome</keyword>
<name>A0A5C7I8A6_9ROSI</name>
<sequence>MVIQNSIVHVRQPLDRQQTVITTNGREDNRKNTPIVIHNCSIIPTPEFKAHSSVKTHLGIPWKKYARTIIMQSYKDDFINPEGWMKFNESSDVTTLYYVEFWKFGPGSNTSGRVKWPGYNNLNNPNDVKDFTAEKFINGNEWLPKFDVPYSGGLVR</sequence>
<feature type="domain" description="Pectinesterase catalytic" evidence="4">
    <location>
        <begin position="2"/>
        <end position="140"/>
    </location>
</feature>
<organism evidence="5 6">
    <name type="scientific">Acer yangbiense</name>
    <dbReference type="NCBI Taxonomy" id="1000413"/>
    <lineage>
        <taxon>Eukaryota</taxon>
        <taxon>Viridiplantae</taxon>
        <taxon>Streptophyta</taxon>
        <taxon>Embryophyta</taxon>
        <taxon>Tracheophyta</taxon>
        <taxon>Spermatophyta</taxon>
        <taxon>Magnoliopsida</taxon>
        <taxon>eudicotyledons</taxon>
        <taxon>Gunneridae</taxon>
        <taxon>Pentapetalae</taxon>
        <taxon>rosids</taxon>
        <taxon>malvids</taxon>
        <taxon>Sapindales</taxon>
        <taxon>Sapindaceae</taxon>
        <taxon>Hippocastanoideae</taxon>
        <taxon>Acereae</taxon>
        <taxon>Acer</taxon>
    </lineage>
</organism>
<dbReference type="InterPro" id="IPR012334">
    <property type="entry name" value="Pectin_lyas_fold"/>
</dbReference>
<dbReference type="Proteomes" id="UP000323000">
    <property type="component" value="Chromosome 3"/>
</dbReference>
<keyword evidence="2" id="KW-0378">Hydrolase</keyword>
<gene>
    <name evidence="5" type="ORF">EZV62_006573</name>
</gene>
<evidence type="ECO:0000313" key="5">
    <source>
        <dbReference type="EMBL" id="TXG65298.1"/>
    </source>
</evidence>
<comment type="pathway">
    <text evidence="1">Glycan metabolism; pectin degradation; 2-dehydro-3-deoxy-D-gluconate from pectin: step 1/5.</text>
</comment>
<dbReference type="InterPro" id="IPR011050">
    <property type="entry name" value="Pectin_lyase_fold/virulence"/>
</dbReference>
<keyword evidence="3" id="KW-0063">Aspartyl esterase</keyword>
<dbReference type="SUPFAM" id="SSF51126">
    <property type="entry name" value="Pectin lyase-like"/>
    <property type="match status" value="1"/>
</dbReference>
<dbReference type="Gene3D" id="2.160.20.10">
    <property type="entry name" value="Single-stranded right-handed beta-helix, Pectin lyase-like"/>
    <property type="match status" value="1"/>
</dbReference>
<reference evidence="6" key="1">
    <citation type="journal article" date="2019" name="Gigascience">
        <title>De novo genome assembly of the endangered Acer yangbiense, a plant species with extremely small populations endemic to Yunnan Province, China.</title>
        <authorList>
            <person name="Yang J."/>
            <person name="Wariss H.M."/>
            <person name="Tao L."/>
            <person name="Zhang R."/>
            <person name="Yun Q."/>
            <person name="Hollingsworth P."/>
            <person name="Dao Z."/>
            <person name="Luo G."/>
            <person name="Guo H."/>
            <person name="Ma Y."/>
            <person name="Sun W."/>
        </authorList>
    </citation>
    <scope>NUCLEOTIDE SEQUENCE [LARGE SCALE GENOMIC DNA]</scope>
    <source>
        <strain evidence="6">cv. Malutang</strain>
    </source>
</reference>
<comment type="caution">
    <text evidence="5">The sequence shown here is derived from an EMBL/GenBank/DDBJ whole genome shotgun (WGS) entry which is preliminary data.</text>
</comment>
<accession>A0A5C7I8A6</accession>
<protein>
    <recommendedName>
        <fullName evidence="4">Pectinesterase catalytic domain-containing protein</fullName>
    </recommendedName>
</protein>